<dbReference type="EMBL" id="AAVT01000022">
    <property type="protein sequence ID" value="EAW29614.1"/>
    <property type="molecule type" value="Genomic_DNA"/>
</dbReference>
<protein>
    <submittedName>
        <fullName evidence="3">Uncharacterized protein</fullName>
    </submittedName>
</protein>
<proteinExistence type="predicted"/>
<reference evidence="3 4" key="1">
    <citation type="journal article" date="2010" name="J. Bacteriol.">
        <title>Genome sequence of the oligotrophic marine Gammaproteobacterium HTCC2143, isolated from the Oregon Coast.</title>
        <authorList>
            <person name="Oh H.M."/>
            <person name="Kang I."/>
            <person name="Ferriera S."/>
            <person name="Giovannoni S.J."/>
            <person name="Cho J.C."/>
        </authorList>
    </citation>
    <scope>NUCLEOTIDE SEQUENCE [LARGE SCALE GENOMIC DNA]</scope>
    <source>
        <strain evidence="3 4">HTCC2143</strain>
    </source>
</reference>
<keyword evidence="2" id="KW-1133">Transmembrane helix</keyword>
<comment type="caution">
    <text evidence="3">The sequence shown here is derived from an EMBL/GenBank/DDBJ whole genome shotgun (WGS) entry which is preliminary data.</text>
</comment>
<sequence length="166" mass="18525">MFRRAGIKTDSFILQKRDRDYHGGEITLLILTVVFGTFAPVGTAPTLTDQNTVNVNDTMLAVSSEFGFDGDPLSPYVGLDHTEIGSQKPREAENVLSPPQGANGSGGIMQVNNGFPKIDLRSSRVNHSKARYEAWIRFGLILPVITEFPERLYFQRDYISRETMTI</sequence>
<feature type="transmembrane region" description="Helical" evidence="2">
    <location>
        <begin position="21"/>
        <end position="41"/>
    </location>
</feature>
<organism evidence="3 4">
    <name type="scientific">marine gamma proteobacterium HTCC2143</name>
    <dbReference type="NCBI Taxonomy" id="247633"/>
    <lineage>
        <taxon>Bacteria</taxon>
        <taxon>Pseudomonadati</taxon>
        <taxon>Pseudomonadota</taxon>
        <taxon>Gammaproteobacteria</taxon>
        <taxon>Cellvibrionales</taxon>
        <taxon>Spongiibacteraceae</taxon>
        <taxon>BD1-7 clade</taxon>
    </lineage>
</organism>
<dbReference type="Proteomes" id="UP000004931">
    <property type="component" value="Unassembled WGS sequence"/>
</dbReference>
<accession>A0YHR8</accession>
<keyword evidence="2" id="KW-0812">Transmembrane</keyword>
<name>A0YHR8_9GAMM</name>
<evidence type="ECO:0000313" key="4">
    <source>
        <dbReference type="Proteomes" id="UP000004931"/>
    </source>
</evidence>
<feature type="region of interest" description="Disordered" evidence="1">
    <location>
        <begin position="87"/>
        <end position="108"/>
    </location>
</feature>
<gene>
    <name evidence="3" type="ORF">GP2143_12401</name>
</gene>
<keyword evidence="2" id="KW-0472">Membrane</keyword>
<evidence type="ECO:0000256" key="2">
    <source>
        <dbReference type="SAM" id="Phobius"/>
    </source>
</evidence>
<dbReference type="AlphaFoldDB" id="A0YHR8"/>
<evidence type="ECO:0000313" key="3">
    <source>
        <dbReference type="EMBL" id="EAW29614.1"/>
    </source>
</evidence>
<evidence type="ECO:0000256" key="1">
    <source>
        <dbReference type="SAM" id="MobiDB-lite"/>
    </source>
</evidence>
<keyword evidence="4" id="KW-1185">Reference proteome</keyword>